<dbReference type="EMBL" id="JAULSW010000010">
    <property type="protein sequence ID" value="KAK3368700.1"/>
    <property type="molecule type" value="Genomic_DNA"/>
</dbReference>
<evidence type="ECO:0000256" key="1">
    <source>
        <dbReference type="SAM" id="MobiDB-lite"/>
    </source>
</evidence>
<keyword evidence="4" id="KW-1185">Reference proteome</keyword>
<feature type="transmembrane region" description="Helical" evidence="2">
    <location>
        <begin position="475"/>
        <end position="497"/>
    </location>
</feature>
<evidence type="ECO:0000313" key="4">
    <source>
        <dbReference type="Proteomes" id="UP001285441"/>
    </source>
</evidence>
<keyword evidence="2" id="KW-0812">Transmembrane</keyword>
<organism evidence="3 4">
    <name type="scientific">Podospora didyma</name>
    <dbReference type="NCBI Taxonomy" id="330526"/>
    <lineage>
        <taxon>Eukaryota</taxon>
        <taxon>Fungi</taxon>
        <taxon>Dikarya</taxon>
        <taxon>Ascomycota</taxon>
        <taxon>Pezizomycotina</taxon>
        <taxon>Sordariomycetes</taxon>
        <taxon>Sordariomycetidae</taxon>
        <taxon>Sordariales</taxon>
        <taxon>Podosporaceae</taxon>
        <taxon>Podospora</taxon>
    </lineage>
</organism>
<evidence type="ECO:0000313" key="3">
    <source>
        <dbReference type="EMBL" id="KAK3368700.1"/>
    </source>
</evidence>
<dbReference type="AlphaFoldDB" id="A0AAE0N3C0"/>
<evidence type="ECO:0000256" key="2">
    <source>
        <dbReference type="SAM" id="Phobius"/>
    </source>
</evidence>
<feature type="region of interest" description="Disordered" evidence="1">
    <location>
        <begin position="331"/>
        <end position="353"/>
    </location>
</feature>
<reference evidence="3" key="2">
    <citation type="submission" date="2023-06" db="EMBL/GenBank/DDBJ databases">
        <authorList>
            <consortium name="Lawrence Berkeley National Laboratory"/>
            <person name="Haridas S."/>
            <person name="Hensen N."/>
            <person name="Bonometti L."/>
            <person name="Westerberg I."/>
            <person name="Brannstrom I.O."/>
            <person name="Guillou S."/>
            <person name="Cros-Aarteil S."/>
            <person name="Calhoun S."/>
            <person name="Kuo A."/>
            <person name="Mondo S."/>
            <person name="Pangilinan J."/>
            <person name="Riley R."/>
            <person name="LaButti K."/>
            <person name="Andreopoulos B."/>
            <person name="Lipzen A."/>
            <person name="Chen C."/>
            <person name="Yanf M."/>
            <person name="Daum C."/>
            <person name="Ng V."/>
            <person name="Clum A."/>
            <person name="Steindorff A."/>
            <person name="Ohm R."/>
            <person name="Martin F."/>
            <person name="Silar P."/>
            <person name="Natvig D."/>
            <person name="Lalanne C."/>
            <person name="Gautier V."/>
            <person name="Ament-velasquez S.L."/>
            <person name="Kruys A."/>
            <person name="Hutchinson M.I."/>
            <person name="Powell A.J."/>
            <person name="Barry K."/>
            <person name="Miller A.N."/>
            <person name="Grigoriev I.V."/>
            <person name="Debuchy R."/>
            <person name="Gladieux P."/>
            <person name="Thoren M.H."/>
            <person name="Johannesson H."/>
        </authorList>
    </citation>
    <scope>NUCLEOTIDE SEQUENCE</scope>
    <source>
        <strain evidence="3">CBS 232.78</strain>
    </source>
</reference>
<name>A0AAE0N3C0_9PEZI</name>
<dbReference type="Proteomes" id="UP001285441">
    <property type="component" value="Unassembled WGS sequence"/>
</dbReference>
<feature type="region of interest" description="Disordered" evidence="1">
    <location>
        <begin position="286"/>
        <end position="317"/>
    </location>
</feature>
<proteinExistence type="predicted"/>
<comment type="caution">
    <text evidence="3">The sequence shown here is derived from an EMBL/GenBank/DDBJ whole genome shotgun (WGS) entry which is preliminary data.</text>
</comment>
<feature type="transmembrane region" description="Helical" evidence="2">
    <location>
        <begin position="503"/>
        <end position="524"/>
    </location>
</feature>
<gene>
    <name evidence="3" type="ORF">B0H63DRAFT_535171</name>
</gene>
<accession>A0AAE0N3C0</accession>
<keyword evidence="2" id="KW-0472">Membrane</keyword>
<protein>
    <submittedName>
        <fullName evidence="3">Uncharacterized protein</fullName>
    </submittedName>
</protein>
<feature type="compositionally biased region" description="Pro residues" evidence="1">
    <location>
        <begin position="298"/>
        <end position="309"/>
    </location>
</feature>
<reference evidence="3" key="1">
    <citation type="journal article" date="2023" name="Mol. Phylogenet. Evol.">
        <title>Genome-scale phylogeny and comparative genomics of the fungal order Sordariales.</title>
        <authorList>
            <person name="Hensen N."/>
            <person name="Bonometti L."/>
            <person name="Westerberg I."/>
            <person name="Brannstrom I.O."/>
            <person name="Guillou S."/>
            <person name="Cros-Aarteil S."/>
            <person name="Calhoun S."/>
            <person name="Haridas S."/>
            <person name="Kuo A."/>
            <person name="Mondo S."/>
            <person name="Pangilinan J."/>
            <person name="Riley R."/>
            <person name="LaButti K."/>
            <person name="Andreopoulos B."/>
            <person name="Lipzen A."/>
            <person name="Chen C."/>
            <person name="Yan M."/>
            <person name="Daum C."/>
            <person name="Ng V."/>
            <person name="Clum A."/>
            <person name="Steindorff A."/>
            <person name="Ohm R.A."/>
            <person name="Martin F."/>
            <person name="Silar P."/>
            <person name="Natvig D.O."/>
            <person name="Lalanne C."/>
            <person name="Gautier V."/>
            <person name="Ament-Velasquez S.L."/>
            <person name="Kruys A."/>
            <person name="Hutchinson M.I."/>
            <person name="Powell A.J."/>
            <person name="Barry K."/>
            <person name="Miller A.N."/>
            <person name="Grigoriev I.V."/>
            <person name="Debuchy R."/>
            <person name="Gladieux P."/>
            <person name="Hiltunen Thoren M."/>
            <person name="Johannesson H."/>
        </authorList>
    </citation>
    <scope>NUCLEOTIDE SEQUENCE</scope>
    <source>
        <strain evidence="3">CBS 232.78</strain>
    </source>
</reference>
<sequence length="537" mass="58601">MAAVFARMEFEAIKDLVKYCDNSLALKAAGKLRLLDTADPPSGIQLLDHQKAAALPQINEKPASQHGRVRIIGGKCTQQRTVRCNKCRQPGHWEGECCHKGPEPMIIPFQHETDAYSWAFPFESEEALKSLCGILQLPDASPARLASTHVTYLSSHFQVQRYPSGEAGQQEKKPPPRIGVTMKLPDSVLVGTTASLALSHCEESNITEGILLCSSEDDLDRLLKSILSAAHLAASPTVIPVILYQYFQDALEQKIEDTWQETFKLETDSGQSGILLFRDGKVVTTGNPHMGMQTATEPQPPESQLPPPATASVTPQRQPIPLMSLLSSLKRKRTTTNGTPPMKVAKPPPSREDQAALNQRSIGLAQLALAWENYTQVAVLGISQVDKFLRSLPSADKGTKISPIQEIQAAQLSAVTQKVDFLTQRAACLQTRARYLRGRLELQKNAVSNYLALELGQISKSIAVASWMEGTAMKYLAILGLVFLPAACIAAIFTVPTNLSSQYWTTTATVTALLMGMCVPATLWKNKSAEQFTAGVM</sequence>
<keyword evidence="2" id="KW-1133">Transmembrane helix</keyword>